<gene>
    <name evidence="1" type="ORF">NYR99_13085</name>
</gene>
<evidence type="ECO:0000313" key="2">
    <source>
        <dbReference type="Proteomes" id="UP001304534"/>
    </source>
</evidence>
<keyword evidence="2" id="KW-1185">Reference proteome</keyword>
<name>A0ABZ0D387_9XANT</name>
<proteinExistence type="predicted"/>
<dbReference type="RefSeq" id="WP_316686217.1">
    <property type="nucleotide sequence ID" value="NZ_CP103837.1"/>
</dbReference>
<evidence type="ECO:0000313" key="1">
    <source>
        <dbReference type="EMBL" id="WOB24733.1"/>
    </source>
</evidence>
<protein>
    <recommendedName>
        <fullName evidence="3">Phage tail protein</fullName>
    </recommendedName>
</protein>
<dbReference type="GeneID" id="95584825"/>
<dbReference type="Proteomes" id="UP001304534">
    <property type="component" value="Chromosome"/>
</dbReference>
<organism evidence="1 2">
    <name type="scientific">Xanthomonas dyei</name>
    <dbReference type="NCBI Taxonomy" id="743699"/>
    <lineage>
        <taxon>Bacteria</taxon>
        <taxon>Pseudomonadati</taxon>
        <taxon>Pseudomonadota</taxon>
        <taxon>Gammaproteobacteria</taxon>
        <taxon>Lysobacterales</taxon>
        <taxon>Lysobacteraceae</taxon>
        <taxon>Xanthomonas</taxon>
    </lineage>
</organism>
<evidence type="ECO:0008006" key="3">
    <source>
        <dbReference type="Google" id="ProtNLM"/>
    </source>
</evidence>
<reference evidence="1 2" key="1">
    <citation type="submission" date="2022-08" db="EMBL/GenBank/DDBJ databases">
        <title>Whole genome sequencing-based tracing of a 2022 introduction and outbreak of Xanthomonas hortorum pv. pelargonii.</title>
        <authorList>
            <person name="Iruegas-Bocardo F."/>
            <person name="Weisberg A.K."/>
            <person name="Riutta E.R."/>
            <person name="Kilday K."/>
            <person name="Bonkowski J.C."/>
            <person name="Creswell T."/>
            <person name="Daughtrey M.L."/>
            <person name="Rane K."/>
            <person name="Grunwald N.J."/>
            <person name="Chang J.H."/>
            <person name="Putnam M.L."/>
        </authorList>
    </citation>
    <scope>NUCLEOTIDE SEQUENCE [LARGE SCALE GENOMIC DNA]</scope>
    <source>
        <strain evidence="1 2">22-325</strain>
    </source>
</reference>
<dbReference type="EMBL" id="CP103840">
    <property type="protein sequence ID" value="WOB24733.1"/>
    <property type="molecule type" value="Genomic_DNA"/>
</dbReference>
<sequence length="207" mass="21445">MADRIPLAFGKSMSGAATSIDEMQAVDKIPAAYLTAQPPNLYGTYAARPAANAVPANSLYAASDTKEIYLSNGTAWSRVGISSARIASAERTTPYSTTSSSVAAVPGMSLQIVATEVPAGVQFGGTMNYGSTSATGLMGLFCDGSQIGQILVGITNYTSYSAYATLPAKTPGSLVNLEIRASSSNNSSVFNIFGDPTDRPYIRVVSN</sequence>
<accession>A0ABZ0D387</accession>